<dbReference type="AlphaFoldDB" id="A0A843VDF7"/>
<organism evidence="1 2">
    <name type="scientific">Colocasia esculenta</name>
    <name type="common">Wild taro</name>
    <name type="synonym">Arum esculentum</name>
    <dbReference type="NCBI Taxonomy" id="4460"/>
    <lineage>
        <taxon>Eukaryota</taxon>
        <taxon>Viridiplantae</taxon>
        <taxon>Streptophyta</taxon>
        <taxon>Embryophyta</taxon>
        <taxon>Tracheophyta</taxon>
        <taxon>Spermatophyta</taxon>
        <taxon>Magnoliopsida</taxon>
        <taxon>Liliopsida</taxon>
        <taxon>Araceae</taxon>
        <taxon>Aroideae</taxon>
        <taxon>Colocasieae</taxon>
        <taxon>Colocasia</taxon>
    </lineage>
</organism>
<accession>A0A843VDF7</accession>
<name>A0A843VDF7_COLES</name>
<comment type="caution">
    <text evidence="1">The sequence shown here is derived from an EMBL/GenBank/DDBJ whole genome shotgun (WGS) entry which is preliminary data.</text>
</comment>
<sequence length="219" mass="24910">MVPLMTRWEVAPDPRVMDHCVEDVRARLDIFPHDLVVWTSYQGEADTSHPTVAAGHPLFDRHVLLLCLGTYEPIFLELVVRTLGWYQPALEVPSLGREGYSRRRFFAEDRDLSEEHDNTSEAVSLLEGRLAEQAVEMERLHTKTRSLREELARVRVSQDMGTSSSAQLPNGDLAVRLQEALDWAEARNPELETKSCGLETRIWELEMETERQGAGVTQA</sequence>
<gene>
    <name evidence="1" type="ORF">Taro_029283</name>
</gene>
<evidence type="ECO:0000313" key="1">
    <source>
        <dbReference type="EMBL" id="MQL96602.1"/>
    </source>
</evidence>
<reference evidence="1" key="1">
    <citation type="submission" date="2017-07" db="EMBL/GenBank/DDBJ databases">
        <title>Taro Niue Genome Assembly and Annotation.</title>
        <authorList>
            <person name="Atibalentja N."/>
            <person name="Keating K."/>
            <person name="Fields C.J."/>
        </authorList>
    </citation>
    <scope>NUCLEOTIDE SEQUENCE</scope>
    <source>
        <strain evidence="1">Niue_2</strain>
        <tissue evidence="1">Leaf</tissue>
    </source>
</reference>
<proteinExistence type="predicted"/>
<dbReference type="EMBL" id="NMUH01001935">
    <property type="protein sequence ID" value="MQL96602.1"/>
    <property type="molecule type" value="Genomic_DNA"/>
</dbReference>
<protein>
    <submittedName>
        <fullName evidence="1">Uncharacterized protein</fullName>
    </submittedName>
</protein>
<evidence type="ECO:0000313" key="2">
    <source>
        <dbReference type="Proteomes" id="UP000652761"/>
    </source>
</evidence>
<keyword evidence="2" id="KW-1185">Reference proteome</keyword>
<dbReference type="Proteomes" id="UP000652761">
    <property type="component" value="Unassembled WGS sequence"/>
</dbReference>